<organism evidence="1">
    <name type="scientific">Anguilla anguilla</name>
    <name type="common">European freshwater eel</name>
    <name type="synonym">Muraena anguilla</name>
    <dbReference type="NCBI Taxonomy" id="7936"/>
    <lineage>
        <taxon>Eukaryota</taxon>
        <taxon>Metazoa</taxon>
        <taxon>Chordata</taxon>
        <taxon>Craniata</taxon>
        <taxon>Vertebrata</taxon>
        <taxon>Euteleostomi</taxon>
        <taxon>Actinopterygii</taxon>
        <taxon>Neopterygii</taxon>
        <taxon>Teleostei</taxon>
        <taxon>Anguilliformes</taxon>
        <taxon>Anguillidae</taxon>
        <taxon>Anguilla</taxon>
    </lineage>
</organism>
<name>A0A0E9UP91_ANGAN</name>
<sequence length="33" mass="3841">MNHSLHSGRNEPSCCCLAWLISQLASWRAWRNI</sequence>
<evidence type="ECO:0000313" key="1">
    <source>
        <dbReference type="EMBL" id="JAH66743.1"/>
    </source>
</evidence>
<dbReference type="AlphaFoldDB" id="A0A0E9UP91"/>
<dbReference type="EMBL" id="GBXM01041834">
    <property type="protein sequence ID" value="JAH66743.1"/>
    <property type="molecule type" value="Transcribed_RNA"/>
</dbReference>
<reference evidence="1" key="1">
    <citation type="submission" date="2014-11" db="EMBL/GenBank/DDBJ databases">
        <authorList>
            <person name="Amaro Gonzalez C."/>
        </authorList>
    </citation>
    <scope>NUCLEOTIDE SEQUENCE</scope>
</reference>
<protein>
    <submittedName>
        <fullName evidence="1">Uncharacterized protein</fullName>
    </submittedName>
</protein>
<proteinExistence type="predicted"/>
<accession>A0A0E9UP91</accession>
<reference evidence="1" key="2">
    <citation type="journal article" date="2015" name="Fish Shellfish Immunol.">
        <title>Early steps in the European eel (Anguilla anguilla)-Vibrio vulnificus interaction in the gills: Role of the RtxA13 toxin.</title>
        <authorList>
            <person name="Callol A."/>
            <person name="Pajuelo D."/>
            <person name="Ebbesson L."/>
            <person name="Teles M."/>
            <person name="MacKenzie S."/>
            <person name="Amaro C."/>
        </authorList>
    </citation>
    <scope>NUCLEOTIDE SEQUENCE</scope>
</reference>